<dbReference type="HOGENOM" id="CLU_528988_0_0_1"/>
<protein>
    <submittedName>
        <fullName evidence="2">Uncharacterized protein</fullName>
    </submittedName>
</protein>
<feature type="region of interest" description="Disordered" evidence="1">
    <location>
        <begin position="239"/>
        <end position="268"/>
    </location>
</feature>
<dbReference type="EMBL" id="KL197718">
    <property type="protein sequence ID" value="KDQ58261.1"/>
    <property type="molecule type" value="Genomic_DNA"/>
</dbReference>
<evidence type="ECO:0000313" key="2">
    <source>
        <dbReference type="EMBL" id="KDQ58261.1"/>
    </source>
</evidence>
<dbReference type="InParanoid" id="A0A067Q6N2"/>
<feature type="compositionally biased region" description="Basic and acidic residues" evidence="1">
    <location>
        <begin position="491"/>
        <end position="501"/>
    </location>
</feature>
<dbReference type="Proteomes" id="UP000027265">
    <property type="component" value="Unassembled WGS sequence"/>
</dbReference>
<sequence>MRSKPTKSPKAQGTMKRKRSELSSSSEGTEPSDVRIRRRGRRKVIKPFKADEDGESEPEVSQDKIPHHASSSSASKVKAKDEGKFVSRSCPSPIDLTKDSANDSTMSEAEIVEEPTTNPGSFLVKWGVNANSWVRDNGPDWVYWTLHTADYRDHREFKDDAQAYLEFLEENPGAAVVAFGKKHRGKRLDECRDLPWVRWCCEQSWAKSHFPRWRALALKWLKTRDRHIENVQRDIRQRLTRCDDIPPPQDDDDDDLSDHIVPDDYEDDVADIQVDINGIYREMEGFILPDGEGEEEVDDGLPTDEASAKETNSVNSDESDRNDCSEDEETAESTPDDYDEDEQLSSASSKAIESESDMEYGAVKFRPRKNSRTVRRVDESEGEGDTEIDLLLVEEPRYSPPPSASIKPKREKALTNRHRSTPIATSSKMKVEDTAEQFDRDSTLSEGEDEETCIDDPGSFLVKWGVNEDKWIRENGPDWVEWTLRKADYRDRRPQEFKDDAEAYGDTWRKTQGLR</sequence>
<name>A0A067Q6N2_9AGAM</name>
<dbReference type="AlphaFoldDB" id="A0A067Q6N2"/>
<feature type="compositionally biased region" description="Basic residues" evidence="1">
    <location>
        <begin position="36"/>
        <end position="46"/>
    </location>
</feature>
<gene>
    <name evidence="2" type="ORF">JAAARDRAFT_57983</name>
</gene>
<feature type="region of interest" description="Disordered" evidence="1">
    <location>
        <begin position="491"/>
        <end position="515"/>
    </location>
</feature>
<feature type="region of interest" description="Disordered" evidence="1">
    <location>
        <begin position="1"/>
        <end position="102"/>
    </location>
</feature>
<feature type="compositionally biased region" description="Acidic residues" evidence="1">
    <location>
        <begin position="291"/>
        <end position="302"/>
    </location>
</feature>
<evidence type="ECO:0000256" key="1">
    <source>
        <dbReference type="SAM" id="MobiDB-lite"/>
    </source>
</evidence>
<evidence type="ECO:0000313" key="3">
    <source>
        <dbReference type="Proteomes" id="UP000027265"/>
    </source>
</evidence>
<feature type="compositionally biased region" description="Low complexity" evidence="1">
    <location>
        <begin position="22"/>
        <end position="31"/>
    </location>
</feature>
<feature type="compositionally biased region" description="Basic residues" evidence="1">
    <location>
        <begin position="365"/>
        <end position="374"/>
    </location>
</feature>
<feature type="region of interest" description="Disordered" evidence="1">
    <location>
        <begin position="290"/>
        <end position="457"/>
    </location>
</feature>
<feature type="compositionally biased region" description="Basic and acidic residues" evidence="1">
    <location>
        <begin position="429"/>
        <end position="443"/>
    </location>
</feature>
<feature type="compositionally biased region" description="Acidic residues" evidence="1">
    <location>
        <begin position="325"/>
        <end position="343"/>
    </location>
</feature>
<proteinExistence type="predicted"/>
<reference evidence="3" key="1">
    <citation type="journal article" date="2014" name="Proc. Natl. Acad. Sci. U.S.A.">
        <title>Extensive sampling of basidiomycete genomes demonstrates inadequacy of the white-rot/brown-rot paradigm for wood decay fungi.</title>
        <authorList>
            <person name="Riley R."/>
            <person name="Salamov A.A."/>
            <person name="Brown D.W."/>
            <person name="Nagy L.G."/>
            <person name="Floudas D."/>
            <person name="Held B.W."/>
            <person name="Levasseur A."/>
            <person name="Lombard V."/>
            <person name="Morin E."/>
            <person name="Otillar R."/>
            <person name="Lindquist E.A."/>
            <person name="Sun H."/>
            <person name="LaButti K.M."/>
            <person name="Schmutz J."/>
            <person name="Jabbour D."/>
            <person name="Luo H."/>
            <person name="Baker S.E."/>
            <person name="Pisabarro A.G."/>
            <person name="Walton J.D."/>
            <person name="Blanchette R.A."/>
            <person name="Henrissat B."/>
            <person name="Martin F."/>
            <person name="Cullen D."/>
            <person name="Hibbett D.S."/>
            <person name="Grigoriev I.V."/>
        </authorList>
    </citation>
    <scope>NUCLEOTIDE SEQUENCE [LARGE SCALE GENOMIC DNA]</scope>
    <source>
        <strain evidence="3">MUCL 33604</strain>
    </source>
</reference>
<accession>A0A067Q6N2</accession>
<feature type="compositionally biased region" description="Basic residues" evidence="1">
    <location>
        <begin position="407"/>
        <end position="420"/>
    </location>
</feature>
<keyword evidence="3" id="KW-1185">Reference proteome</keyword>
<organism evidence="2 3">
    <name type="scientific">Jaapia argillacea MUCL 33604</name>
    <dbReference type="NCBI Taxonomy" id="933084"/>
    <lineage>
        <taxon>Eukaryota</taxon>
        <taxon>Fungi</taxon>
        <taxon>Dikarya</taxon>
        <taxon>Basidiomycota</taxon>
        <taxon>Agaricomycotina</taxon>
        <taxon>Agaricomycetes</taxon>
        <taxon>Agaricomycetidae</taxon>
        <taxon>Jaapiales</taxon>
        <taxon>Jaapiaceae</taxon>
        <taxon>Jaapia</taxon>
    </lineage>
</organism>
<dbReference type="STRING" id="933084.A0A067Q6N2"/>
<dbReference type="OrthoDB" id="3058629at2759"/>